<dbReference type="GO" id="GO:0005741">
    <property type="term" value="C:mitochondrial outer membrane"/>
    <property type="evidence" value="ECO:0007669"/>
    <property type="project" value="UniProtKB-SubCell"/>
</dbReference>
<keyword evidence="12" id="KW-1185">Reference proteome</keyword>
<dbReference type="PROSITE" id="PS00915">
    <property type="entry name" value="PI3_4_KINASE_1"/>
    <property type="match status" value="1"/>
</dbReference>
<dbReference type="InterPro" id="IPR011009">
    <property type="entry name" value="Kinase-like_dom_sf"/>
</dbReference>
<dbReference type="Pfam" id="PF21245">
    <property type="entry name" value="PI4KB-PIK1_PIK"/>
    <property type="match status" value="1"/>
</dbReference>
<dbReference type="InterPro" id="IPR018936">
    <property type="entry name" value="PI3/4_kinase_CS"/>
</dbReference>
<dbReference type="Gene3D" id="1.10.1070.11">
    <property type="entry name" value="Phosphatidylinositol 3-/4-kinase, catalytic domain"/>
    <property type="match status" value="1"/>
</dbReference>
<keyword evidence="3" id="KW-0808">Transferase</keyword>
<dbReference type="GO" id="GO:0004430">
    <property type="term" value="F:1-phosphatidylinositol 4-kinase activity"/>
    <property type="evidence" value="ECO:0007669"/>
    <property type="project" value="UniProtKB-EC"/>
</dbReference>
<dbReference type="SMART" id="SM00146">
    <property type="entry name" value="PI3Kc"/>
    <property type="match status" value="1"/>
</dbReference>
<gene>
    <name evidence="11" type="ORF">GSLYS_00009775001</name>
</gene>
<feature type="region of interest" description="Disordered" evidence="8">
    <location>
        <begin position="334"/>
        <end position="365"/>
    </location>
</feature>
<dbReference type="PROSITE" id="PS00916">
    <property type="entry name" value="PI3_4_KINASE_2"/>
    <property type="match status" value="1"/>
</dbReference>
<name>A0AAV2HP32_LYMST</name>
<feature type="region of interest" description="Disordered" evidence="8">
    <location>
        <begin position="487"/>
        <end position="517"/>
    </location>
</feature>
<dbReference type="InterPro" id="IPR036940">
    <property type="entry name" value="PI3/4_kinase_cat_sf"/>
</dbReference>
<evidence type="ECO:0000256" key="5">
    <source>
        <dbReference type="ARBA" id="ARBA00036767"/>
    </source>
</evidence>
<proteinExistence type="predicted"/>
<dbReference type="PROSITE" id="PS51545">
    <property type="entry name" value="PIK_HELICAL"/>
    <property type="match status" value="1"/>
</dbReference>
<dbReference type="InterPro" id="IPR015433">
    <property type="entry name" value="PI3/4_kinase"/>
</dbReference>
<feature type="domain" description="PIK helical" evidence="10">
    <location>
        <begin position="274"/>
        <end position="480"/>
    </location>
</feature>
<evidence type="ECO:0000256" key="6">
    <source>
        <dbReference type="ARBA" id="ARBA00037860"/>
    </source>
</evidence>
<comment type="caution">
    <text evidence="11">The sequence shown here is derived from an EMBL/GenBank/DDBJ whole genome shotgun (WGS) entry which is preliminary data.</text>
</comment>
<sequence length="1128" mass="125567">MATDLKDNPIHHHLHCSDIQVHSTAKHPHHQPPLPVPVHHPLPLPVYQPHYLPTTRLSTSTAELEVNGNYTESLELRMPGYACRCDINGGMDCQETLDPGTLEKETGLPYVVADGALRSLSCHKCHSARVAFQIGVAGEDLQNSLARKRRGSSNGSFDGSLEKIDEDQVSTNTSHYTFPSHYLERSLSNSSVEKTLAQHRTIESFQVAISAANSVNYMGEVGGVKINGIPSPPTSSCSSSPSSSVKDFSPLPQINEILPEDICSDVNDSIISLTLQAENEPEVDQSQNASIGAGGGMGDLITDKLSPEDLSIAQKTLDSGSLCLPLPFRFLKNSPASSSKDRNLSDKPPAGPTNSHRSKGRPPPRQSWLLRLFESKMFDMNIAITYLYNSKEPGVQTYIGNRMFSFEDYEVDFYLPQLLNMYIHMHDVAEAIHPYLVHRCRNSIEFSVNAAWLLNAYSADTLKPNWKNSQGIKLRDMILSEELRPQIQSPTGNPRAPTAYSYSQRQRTPSGGGKLVLTNPTNLSVPVNLIGSSQTSVALALLSTTPQLSQAAASTVVKKTHQRSRSEATGILMKHSETTPALHPTSAHLFGDLSSGRAFDNGCQCYSKSEAVLNDLKGRETVCQCDAPRLLPEEEFIKSLLNIGKKLQLLPTKEHRTSQLIAELAMLNLNLPARVWLPISHSRNHHVARIPHTQAVVLNSKEKAPYMIYVEILKCDNTTTSQVPHKILENTLRFTRSEEDLTQLVQQPINGSPRPEFSVYGTCHDFDDADCWSQEDDDIIALANRCRSSDTISQLSTESSASADSKDPVYIAAGDIRRRLSENLAAPKKKFERDPEDPSAAALKEPWEDKVARIRETSPYGHLPNWQLMSVIVKVGDDLRQELLVYQVLKRLQMFWIEEHLPLWIKPYKIVVTSRDSGMIEPVVNAVSLHQIKKHSKLSLLDYFIHEFGPVTSEEFLTAQKNFVQSCAGYCLVCYLLQLKDRHNGNILLDSEGHIIHIDFGFILSNSPGKNLGFENSPFKLTHEFVEVMGGLGSDMFEYFKILMLQGFVASRKHMDKILPLVEIMQTGSQLPCFNKGISAIRAFKDRFHMTSTEEQLQLIVDGLVEASLHSLTTKLYDGFQYFTNGIL</sequence>
<keyword evidence="4" id="KW-0418">Kinase</keyword>
<evidence type="ECO:0000256" key="7">
    <source>
        <dbReference type="ARBA" id="ARBA00039877"/>
    </source>
</evidence>
<dbReference type="InterPro" id="IPR057754">
    <property type="entry name" value="PI4-kinase_beta/PIK1_cat"/>
</dbReference>
<dbReference type="PANTHER" id="PTHR10048:SF22">
    <property type="entry name" value="PHOSPHATIDYLINOSITOL 4-KINASE BETA"/>
    <property type="match status" value="1"/>
</dbReference>
<evidence type="ECO:0000256" key="8">
    <source>
        <dbReference type="SAM" id="MobiDB-lite"/>
    </source>
</evidence>
<dbReference type="Proteomes" id="UP001497497">
    <property type="component" value="Unassembled WGS sequence"/>
</dbReference>
<dbReference type="InterPro" id="IPR001263">
    <property type="entry name" value="PI3K_accessory_dom"/>
</dbReference>
<dbReference type="GO" id="GO:0030867">
    <property type="term" value="C:rough endoplasmic reticulum membrane"/>
    <property type="evidence" value="ECO:0007669"/>
    <property type="project" value="UniProtKB-SubCell"/>
</dbReference>
<evidence type="ECO:0000256" key="1">
    <source>
        <dbReference type="ARBA" id="ARBA00004450"/>
    </source>
</evidence>
<reference evidence="11 12" key="1">
    <citation type="submission" date="2024-04" db="EMBL/GenBank/DDBJ databases">
        <authorList>
            <consortium name="Genoscope - CEA"/>
            <person name="William W."/>
        </authorList>
    </citation>
    <scope>NUCLEOTIDE SEQUENCE [LARGE SCALE GENOMIC DNA]</scope>
</reference>
<evidence type="ECO:0000313" key="12">
    <source>
        <dbReference type="Proteomes" id="UP001497497"/>
    </source>
</evidence>
<dbReference type="Gene3D" id="3.30.1010.10">
    <property type="entry name" value="Phosphatidylinositol 3-kinase Catalytic Subunit, Chain A, domain 4"/>
    <property type="match status" value="1"/>
</dbReference>
<dbReference type="CDD" id="cd05168">
    <property type="entry name" value="PI4Kc_III_beta"/>
    <property type="match status" value="1"/>
</dbReference>
<evidence type="ECO:0000259" key="10">
    <source>
        <dbReference type="PROSITE" id="PS51545"/>
    </source>
</evidence>
<evidence type="ECO:0000259" key="9">
    <source>
        <dbReference type="PROSITE" id="PS50290"/>
    </source>
</evidence>
<dbReference type="InterPro" id="IPR049160">
    <property type="entry name" value="PI4KB-PIK1_PIK"/>
</dbReference>
<accession>A0AAV2HP32</accession>
<evidence type="ECO:0000313" key="11">
    <source>
        <dbReference type="EMBL" id="CAL1535815.1"/>
    </source>
</evidence>
<dbReference type="InterPro" id="IPR000403">
    <property type="entry name" value="PI3/4_kinase_cat_dom"/>
</dbReference>
<organism evidence="11 12">
    <name type="scientific">Lymnaea stagnalis</name>
    <name type="common">Great pond snail</name>
    <name type="synonym">Helix stagnalis</name>
    <dbReference type="NCBI Taxonomy" id="6523"/>
    <lineage>
        <taxon>Eukaryota</taxon>
        <taxon>Metazoa</taxon>
        <taxon>Spiralia</taxon>
        <taxon>Lophotrochozoa</taxon>
        <taxon>Mollusca</taxon>
        <taxon>Gastropoda</taxon>
        <taxon>Heterobranchia</taxon>
        <taxon>Euthyneura</taxon>
        <taxon>Panpulmonata</taxon>
        <taxon>Hygrophila</taxon>
        <taxon>Lymnaeoidea</taxon>
        <taxon>Lymnaeidae</taxon>
        <taxon>Lymnaea</taxon>
    </lineage>
</organism>
<comment type="subcellular location">
    <subcellularLocation>
        <location evidence="1">Mitochondrion outer membrane</location>
        <topology evidence="1">Peripheral membrane protein</topology>
    </subcellularLocation>
    <subcellularLocation>
        <location evidence="6">Rough endoplasmic reticulum membrane</location>
        <topology evidence="6">Peripheral membrane protein</topology>
    </subcellularLocation>
</comment>
<evidence type="ECO:0000256" key="2">
    <source>
        <dbReference type="ARBA" id="ARBA00012169"/>
    </source>
</evidence>
<feature type="domain" description="PI3K/PI4K catalytic" evidence="9">
    <location>
        <begin position="845"/>
        <end position="1113"/>
    </location>
</feature>
<feature type="compositionally biased region" description="Polar residues" evidence="8">
    <location>
        <begin position="500"/>
        <end position="509"/>
    </location>
</feature>
<protein>
    <recommendedName>
        <fullName evidence="7">Phosphatidylinositol 4-kinase beta</fullName>
        <ecNumber evidence="2">2.7.1.67</ecNumber>
    </recommendedName>
</protein>
<dbReference type="PROSITE" id="PS50290">
    <property type="entry name" value="PI3_4_KINASE_3"/>
    <property type="match status" value="1"/>
</dbReference>
<evidence type="ECO:0000256" key="3">
    <source>
        <dbReference type="ARBA" id="ARBA00022679"/>
    </source>
</evidence>
<dbReference type="EC" id="2.7.1.67" evidence="2"/>
<dbReference type="SUPFAM" id="SSF56112">
    <property type="entry name" value="Protein kinase-like (PK-like)"/>
    <property type="match status" value="1"/>
</dbReference>
<dbReference type="FunFam" id="1.10.1070.11:FF:000004">
    <property type="entry name" value="Phosphatidylinositol 4-kinase, catalytic, beta"/>
    <property type="match status" value="1"/>
</dbReference>
<dbReference type="PANTHER" id="PTHR10048">
    <property type="entry name" value="PHOSPHATIDYLINOSITOL KINASE"/>
    <property type="match status" value="1"/>
</dbReference>
<dbReference type="GO" id="GO:0048015">
    <property type="term" value="P:phosphatidylinositol-mediated signaling"/>
    <property type="evidence" value="ECO:0007669"/>
    <property type="project" value="TreeGrafter"/>
</dbReference>
<dbReference type="EMBL" id="CAXITT010000211">
    <property type="protein sequence ID" value="CAL1535815.1"/>
    <property type="molecule type" value="Genomic_DNA"/>
</dbReference>
<dbReference type="AlphaFoldDB" id="A0AAV2HP32"/>
<evidence type="ECO:0000256" key="4">
    <source>
        <dbReference type="ARBA" id="ARBA00022777"/>
    </source>
</evidence>
<dbReference type="GO" id="GO:0046854">
    <property type="term" value="P:phosphatidylinositol phosphate biosynthetic process"/>
    <property type="evidence" value="ECO:0007669"/>
    <property type="project" value="InterPro"/>
</dbReference>
<dbReference type="Pfam" id="PF00454">
    <property type="entry name" value="PI3_PI4_kinase"/>
    <property type="match status" value="1"/>
</dbReference>
<comment type="catalytic activity">
    <reaction evidence="5">
        <text>a 1,2-diacyl-sn-glycero-3-phospho-(1D-myo-inositol) + ATP = a 1,2-diacyl-sn-glycero-3-phospho-(1D-myo-inositol 4-phosphate) + ADP + H(+)</text>
        <dbReference type="Rhea" id="RHEA:19877"/>
        <dbReference type="ChEBI" id="CHEBI:15378"/>
        <dbReference type="ChEBI" id="CHEBI:30616"/>
        <dbReference type="ChEBI" id="CHEBI:57880"/>
        <dbReference type="ChEBI" id="CHEBI:58178"/>
        <dbReference type="ChEBI" id="CHEBI:456216"/>
        <dbReference type="EC" id="2.7.1.67"/>
    </reaction>
    <physiologicalReaction direction="left-to-right" evidence="5">
        <dbReference type="Rhea" id="RHEA:19878"/>
    </physiologicalReaction>
</comment>